<keyword evidence="6" id="KW-1185">Reference proteome</keyword>
<dbReference type="Gene3D" id="1.25.40.10">
    <property type="entry name" value="Tetratricopeptide repeat domain"/>
    <property type="match status" value="3"/>
</dbReference>
<dbReference type="PROSITE" id="PS50005">
    <property type="entry name" value="TPR"/>
    <property type="match status" value="5"/>
</dbReference>
<dbReference type="Pfam" id="PF01590">
    <property type="entry name" value="GAF"/>
    <property type="match status" value="1"/>
</dbReference>
<gene>
    <name evidence="5" type="ORF">WA1_17830</name>
</gene>
<dbReference type="Pfam" id="PF13432">
    <property type="entry name" value="TPR_16"/>
    <property type="match status" value="3"/>
</dbReference>
<keyword evidence="2 3" id="KW-0802">TPR repeat</keyword>
<dbReference type="SMART" id="SM00028">
    <property type="entry name" value="TPR"/>
    <property type="match status" value="7"/>
</dbReference>
<feature type="repeat" description="TPR" evidence="3">
    <location>
        <begin position="494"/>
        <end position="527"/>
    </location>
</feature>
<protein>
    <submittedName>
        <fullName evidence="5">Guanylate cyclase</fullName>
    </submittedName>
</protein>
<feature type="repeat" description="TPR" evidence="3">
    <location>
        <begin position="189"/>
        <end position="222"/>
    </location>
</feature>
<feature type="repeat" description="TPR" evidence="3">
    <location>
        <begin position="257"/>
        <end position="290"/>
    </location>
</feature>
<dbReference type="EMBL" id="ANNX02000020">
    <property type="protein sequence ID" value="KYC41881.1"/>
    <property type="molecule type" value="Genomic_DNA"/>
</dbReference>
<evidence type="ECO:0000313" key="5">
    <source>
        <dbReference type="EMBL" id="KYC41881.1"/>
    </source>
</evidence>
<dbReference type="Gene3D" id="3.30.450.40">
    <property type="match status" value="1"/>
</dbReference>
<name>A0A139XB16_9CYAN</name>
<dbReference type="STRING" id="128403.WA1_17830"/>
<dbReference type="SUPFAM" id="SSF55781">
    <property type="entry name" value="GAF domain-like"/>
    <property type="match status" value="1"/>
</dbReference>
<comment type="caution">
    <text evidence="5">The sequence shown here is derived from an EMBL/GenBank/DDBJ whole genome shotgun (WGS) entry which is preliminary data.</text>
</comment>
<dbReference type="InterPro" id="IPR019734">
    <property type="entry name" value="TPR_rpt"/>
</dbReference>
<keyword evidence="1" id="KW-0677">Repeat</keyword>
<evidence type="ECO:0000256" key="2">
    <source>
        <dbReference type="ARBA" id="ARBA00022803"/>
    </source>
</evidence>
<dbReference type="InterPro" id="IPR003018">
    <property type="entry name" value="GAF"/>
</dbReference>
<feature type="repeat" description="TPR" evidence="3">
    <location>
        <begin position="426"/>
        <end position="459"/>
    </location>
</feature>
<dbReference type="InterPro" id="IPR011990">
    <property type="entry name" value="TPR-like_helical_dom_sf"/>
</dbReference>
<dbReference type="PROSITE" id="PS50293">
    <property type="entry name" value="TPR_REGION"/>
    <property type="match status" value="1"/>
</dbReference>
<dbReference type="AlphaFoldDB" id="A0A139XB16"/>
<feature type="repeat" description="TPR" evidence="3">
    <location>
        <begin position="460"/>
        <end position="493"/>
    </location>
</feature>
<dbReference type="PANTHER" id="PTHR44858">
    <property type="entry name" value="TETRATRICOPEPTIDE REPEAT PROTEIN 6"/>
    <property type="match status" value="1"/>
</dbReference>
<sequence>MNPKPPLPSNEIARLYALRQYQILDTPSEKGFDDFTFLAAQVCRTPIALISLLDGNRQWFKSKIGVTISETERDVAFCAYSILQQQPLVVRNALLDARFAKNPLVTADPNIRFYAGAPLITSEGFGLGTLCVIDFVPRDLTLEQVEALRLLSHQVVAQLELRRNAISLSRTLTQRQHAAAQLRQQQEFIEIFYQRGEEKAKKGDYQGAIAEFNQFLRLNPRGFKAYYGRGLARQKLGDNKGAIADLDLYLQFHPHDSEAHYHRGLLRLELGDYQGAIADYSHVMQSTPDNFAMENFGSINSESTGKQLLPYNHTPSLGSNSNNFETDLNIIPDNNFSQIELSQIDNSSSITASSPHSLLPNYNDNEIYLTSRHTQYEIQDYVQPLDINPELGQQSISPGNTRFEIDDYKGAVDDYTQYLESSANDPDIYLKQANSRFKLKDYKGAIEDYTQFIKSAPNDAKAYFNRGNCRYEMEDYKGAVEDYNLSVALNPNDAEAYINRANARSKLQDYSGAIEDYTNFLQMNPDDAKAYISRGNARSKLKDYSGAIEDYKKVWSRPIVQRSSLPSADNLHNS</sequence>
<dbReference type="PANTHER" id="PTHR44858:SF1">
    <property type="entry name" value="UDP-N-ACETYLGLUCOSAMINE--PEPTIDE N-ACETYLGLUCOSAMINYLTRANSFERASE SPINDLY-RELATED"/>
    <property type="match status" value="1"/>
</dbReference>
<dbReference type="InterPro" id="IPR050498">
    <property type="entry name" value="Ycf3"/>
</dbReference>
<feature type="domain" description="GAF" evidence="4">
    <location>
        <begin position="27"/>
        <end position="169"/>
    </location>
</feature>
<dbReference type="GO" id="GO:0046813">
    <property type="term" value="P:receptor-mediated virion attachment to host cell"/>
    <property type="evidence" value="ECO:0007669"/>
    <property type="project" value="TreeGrafter"/>
</dbReference>
<evidence type="ECO:0000256" key="1">
    <source>
        <dbReference type="ARBA" id="ARBA00022737"/>
    </source>
</evidence>
<dbReference type="SMART" id="SM00065">
    <property type="entry name" value="GAF"/>
    <property type="match status" value="1"/>
</dbReference>
<evidence type="ECO:0000313" key="6">
    <source>
        <dbReference type="Proteomes" id="UP000076925"/>
    </source>
</evidence>
<evidence type="ECO:0000256" key="3">
    <source>
        <dbReference type="PROSITE-ProRule" id="PRU00339"/>
    </source>
</evidence>
<dbReference type="Pfam" id="PF13181">
    <property type="entry name" value="TPR_8"/>
    <property type="match status" value="1"/>
</dbReference>
<dbReference type="RefSeq" id="WP_017746289.1">
    <property type="nucleotide sequence ID" value="NZ_KQ976354.1"/>
</dbReference>
<evidence type="ECO:0000259" key="4">
    <source>
        <dbReference type="SMART" id="SM00065"/>
    </source>
</evidence>
<dbReference type="GO" id="GO:0009279">
    <property type="term" value="C:cell outer membrane"/>
    <property type="evidence" value="ECO:0007669"/>
    <property type="project" value="TreeGrafter"/>
</dbReference>
<proteinExistence type="predicted"/>
<reference evidence="5 6" key="1">
    <citation type="journal article" date="2013" name="Genome Biol. Evol.">
        <title>Genomes of Stigonematalean cyanobacteria (subsection V) and the evolution of oxygenic photosynthesis from prokaryotes to plastids.</title>
        <authorList>
            <person name="Dagan T."/>
            <person name="Roettger M."/>
            <person name="Stucken K."/>
            <person name="Landan G."/>
            <person name="Koch R."/>
            <person name="Major P."/>
            <person name="Gould S.B."/>
            <person name="Goremykin V.V."/>
            <person name="Rippka R."/>
            <person name="Tandeau de Marsac N."/>
            <person name="Gugger M."/>
            <person name="Lockhart P.J."/>
            <person name="Allen J.F."/>
            <person name="Brune I."/>
            <person name="Maus I."/>
            <person name="Puhler A."/>
            <person name="Martin W.F."/>
        </authorList>
    </citation>
    <scope>NUCLEOTIDE SEQUENCE [LARGE SCALE GENOMIC DNA]</scope>
    <source>
        <strain evidence="5 6">PCC 7110</strain>
    </source>
</reference>
<accession>A0A139XB16</accession>
<dbReference type="InterPro" id="IPR029016">
    <property type="entry name" value="GAF-like_dom_sf"/>
</dbReference>
<organism evidence="5 6">
    <name type="scientific">Scytonema hofmannii PCC 7110</name>
    <dbReference type="NCBI Taxonomy" id="128403"/>
    <lineage>
        <taxon>Bacteria</taxon>
        <taxon>Bacillati</taxon>
        <taxon>Cyanobacteriota</taxon>
        <taxon>Cyanophyceae</taxon>
        <taxon>Nostocales</taxon>
        <taxon>Scytonemataceae</taxon>
        <taxon>Scytonema</taxon>
    </lineage>
</organism>
<dbReference type="SUPFAM" id="SSF48452">
    <property type="entry name" value="TPR-like"/>
    <property type="match status" value="1"/>
</dbReference>
<dbReference type="Proteomes" id="UP000076925">
    <property type="component" value="Unassembled WGS sequence"/>
</dbReference>
<dbReference type="OrthoDB" id="9815040at2"/>